<dbReference type="Gene3D" id="3.30.870.10">
    <property type="entry name" value="Endonuclease Chain A"/>
    <property type="match status" value="1"/>
</dbReference>
<evidence type="ECO:0000256" key="5">
    <source>
        <dbReference type="ARBA" id="ARBA00022963"/>
    </source>
</evidence>
<name>A0A2T5MEE4_9GAMM</name>
<dbReference type="RefSeq" id="WP_107940528.1">
    <property type="nucleotide sequence ID" value="NZ_QANS01000004.1"/>
</dbReference>
<feature type="chain" id="PRO_5015749739" description="phospholipase D" evidence="7">
    <location>
        <begin position="21"/>
        <end position="190"/>
    </location>
</feature>
<dbReference type="InterPro" id="IPR001736">
    <property type="entry name" value="PLipase_D/transphosphatidylase"/>
</dbReference>
<comment type="caution">
    <text evidence="9">The sequence shown here is derived from an EMBL/GenBank/DDBJ whole genome shotgun (WGS) entry which is preliminary data.</text>
</comment>
<organism evidence="9 10">
    <name type="scientific">Stenotrophobium rhamnosiphilum</name>
    <dbReference type="NCBI Taxonomy" id="2029166"/>
    <lineage>
        <taxon>Bacteria</taxon>
        <taxon>Pseudomonadati</taxon>
        <taxon>Pseudomonadota</taxon>
        <taxon>Gammaproteobacteria</taxon>
        <taxon>Nevskiales</taxon>
        <taxon>Nevskiaceae</taxon>
        <taxon>Stenotrophobium</taxon>
    </lineage>
</organism>
<keyword evidence="4" id="KW-0378">Hydrolase</keyword>
<dbReference type="AlphaFoldDB" id="A0A2T5MEE4"/>
<dbReference type="SUPFAM" id="SSF56024">
    <property type="entry name" value="Phospholipase D/nuclease"/>
    <property type="match status" value="1"/>
</dbReference>
<protein>
    <recommendedName>
        <fullName evidence="3">phospholipase D</fullName>
        <ecNumber evidence="3">3.1.4.4</ecNumber>
    </recommendedName>
</protein>
<dbReference type="Pfam" id="PF13091">
    <property type="entry name" value="PLDc_2"/>
    <property type="match status" value="1"/>
</dbReference>
<evidence type="ECO:0000313" key="10">
    <source>
        <dbReference type="Proteomes" id="UP000244248"/>
    </source>
</evidence>
<dbReference type="InterPro" id="IPR025202">
    <property type="entry name" value="PLD-like_dom"/>
</dbReference>
<dbReference type="CDD" id="cd09170">
    <property type="entry name" value="PLDc_Nuc"/>
    <property type="match status" value="1"/>
</dbReference>
<evidence type="ECO:0000256" key="2">
    <source>
        <dbReference type="ARBA" id="ARBA00008664"/>
    </source>
</evidence>
<sequence>MSPRIPLILAALLLSAASTAAEPLKHQIGFSPCWEGRVCALDLVLQAIDQTKPRQRLWMAAYGLTSKPIEAALIAAHHRGADVRIVADEKSNRRNHVTQRLIAAGIPIRFADRYAIMHNKFIVIGTDTVETGSFNFTASAAKRNAENVIVIRGEPKIAQQYADEWLRLWDEAGPIIYPSSDNINNKNIQK</sequence>
<keyword evidence="10" id="KW-1185">Reference proteome</keyword>
<evidence type="ECO:0000259" key="8">
    <source>
        <dbReference type="PROSITE" id="PS50035"/>
    </source>
</evidence>
<dbReference type="Proteomes" id="UP000244248">
    <property type="component" value="Unassembled WGS sequence"/>
</dbReference>
<evidence type="ECO:0000256" key="1">
    <source>
        <dbReference type="ARBA" id="ARBA00000798"/>
    </source>
</evidence>
<dbReference type="EC" id="3.1.4.4" evidence="3"/>
<evidence type="ECO:0000256" key="6">
    <source>
        <dbReference type="ARBA" id="ARBA00023098"/>
    </source>
</evidence>
<dbReference type="GO" id="GO:0016891">
    <property type="term" value="F:RNA endonuclease activity producing 5'-phosphomonoesters, hydrolytic mechanism"/>
    <property type="evidence" value="ECO:0007669"/>
    <property type="project" value="TreeGrafter"/>
</dbReference>
<dbReference type="InterPro" id="IPR051406">
    <property type="entry name" value="PLD_domain"/>
</dbReference>
<proteinExistence type="inferred from homology"/>
<gene>
    <name evidence="9" type="ORF">CJD38_11570</name>
</gene>
<keyword evidence="6" id="KW-0443">Lipid metabolism</keyword>
<comment type="catalytic activity">
    <reaction evidence="1">
        <text>a 1,2-diacyl-sn-glycero-3-phosphocholine + H2O = a 1,2-diacyl-sn-glycero-3-phosphate + choline + H(+)</text>
        <dbReference type="Rhea" id="RHEA:14445"/>
        <dbReference type="ChEBI" id="CHEBI:15354"/>
        <dbReference type="ChEBI" id="CHEBI:15377"/>
        <dbReference type="ChEBI" id="CHEBI:15378"/>
        <dbReference type="ChEBI" id="CHEBI:57643"/>
        <dbReference type="ChEBI" id="CHEBI:58608"/>
        <dbReference type="EC" id="3.1.4.4"/>
    </reaction>
</comment>
<feature type="signal peptide" evidence="7">
    <location>
        <begin position="1"/>
        <end position="20"/>
    </location>
</feature>
<keyword evidence="7" id="KW-0732">Signal</keyword>
<evidence type="ECO:0000256" key="3">
    <source>
        <dbReference type="ARBA" id="ARBA00012027"/>
    </source>
</evidence>
<evidence type="ECO:0000313" key="9">
    <source>
        <dbReference type="EMBL" id="PTU30943.1"/>
    </source>
</evidence>
<evidence type="ECO:0000256" key="4">
    <source>
        <dbReference type="ARBA" id="ARBA00022801"/>
    </source>
</evidence>
<dbReference type="OrthoDB" id="5294698at2"/>
<accession>A0A2T5MEE4</accession>
<dbReference type="GO" id="GO:0004630">
    <property type="term" value="F:phospholipase D activity"/>
    <property type="evidence" value="ECO:0007669"/>
    <property type="project" value="UniProtKB-EC"/>
</dbReference>
<dbReference type="EMBL" id="QANS01000004">
    <property type="protein sequence ID" value="PTU30943.1"/>
    <property type="molecule type" value="Genomic_DNA"/>
</dbReference>
<dbReference type="PANTHER" id="PTHR43856:SF1">
    <property type="entry name" value="MITOCHONDRIAL CARDIOLIPIN HYDROLASE"/>
    <property type="match status" value="1"/>
</dbReference>
<reference evidence="9 10" key="1">
    <citation type="submission" date="2018-04" db="EMBL/GenBank/DDBJ databases">
        <title>Novel species isolated from glacier.</title>
        <authorList>
            <person name="Liu Q."/>
            <person name="Xin Y.-H."/>
        </authorList>
    </citation>
    <scope>NUCLEOTIDE SEQUENCE [LARGE SCALE GENOMIC DNA]</scope>
    <source>
        <strain evidence="9 10">GT1R17</strain>
    </source>
</reference>
<dbReference type="PROSITE" id="PS50035">
    <property type="entry name" value="PLD"/>
    <property type="match status" value="1"/>
</dbReference>
<evidence type="ECO:0000256" key="7">
    <source>
        <dbReference type="SAM" id="SignalP"/>
    </source>
</evidence>
<comment type="similarity">
    <text evidence="2">Belongs to the phospholipase D family.</text>
</comment>
<dbReference type="GO" id="GO:0016042">
    <property type="term" value="P:lipid catabolic process"/>
    <property type="evidence" value="ECO:0007669"/>
    <property type="project" value="UniProtKB-KW"/>
</dbReference>
<dbReference type="GO" id="GO:0006793">
    <property type="term" value="P:phosphorus metabolic process"/>
    <property type="evidence" value="ECO:0007669"/>
    <property type="project" value="UniProtKB-ARBA"/>
</dbReference>
<feature type="domain" description="PLD phosphodiesterase" evidence="8">
    <location>
        <begin position="113"/>
        <end position="140"/>
    </location>
</feature>
<dbReference type="PANTHER" id="PTHR43856">
    <property type="entry name" value="CARDIOLIPIN HYDROLASE"/>
    <property type="match status" value="1"/>
</dbReference>
<keyword evidence="5" id="KW-0442">Lipid degradation</keyword>